<keyword evidence="3" id="KW-1185">Reference proteome</keyword>
<organism evidence="2 3">
    <name type="scientific">Mycena alexandri</name>
    <dbReference type="NCBI Taxonomy" id="1745969"/>
    <lineage>
        <taxon>Eukaryota</taxon>
        <taxon>Fungi</taxon>
        <taxon>Dikarya</taxon>
        <taxon>Basidiomycota</taxon>
        <taxon>Agaricomycotina</taxon>
        <taxon>Agaricomycetes</taxon>
        <taxon>Agaricomycetidae</taxon>
        <taxon>Agaricales</taxon>
        <taxon>Marasmiineae</taxon>
        <taxon>Mycenaceae</taxon>
        <taxon>Mycena</taxon>
    </lineage>
</organism>
<sequence length="500" mass="55664">MVLTLVLSNESEVINTVRATATVKVVLQPTKCALSNGTGSFPYVTAMGYAAIMSSGVVYILRAKRFSIVQQVPTPASHADKDPGTDTSSNAKKCLNKWLQFLLILLVSTVLLSLGAGIFVAHLVPSLRVLHPLQSLGAASFTVIERILLYEWRPVATKISLHILEYFKVLLLALISHSACILLSSTFRRARHQIILSIMNLSVRAIGILTLATPVAVSLSQLSWIFWMSPYFNPAIPRISEIHQILLQVPSQFEFFATLRPINSAVNHCSSNNPPRRFNVSQHDISRPPRNFTTLRAMIWHLSRRERWFIYATGFFYVTRFTFACVFVISPPASQSIQYWKAKQIEDFAALVSDLHRAFGAAITICWETWGSLTPAQQALIILPVALFYVHLEIIPPARKFGEAGNVDSNNLLEFLLTRSSTSIAGTDTEEPDEAQTLSRKYLARNVAPDPSMTHSLPDHRVHTREYTLNTIHTAQVALANIPAEYTPKLSTLLKSSTAE</sequence>
<keyword evidence="1" id="KW-0472">Membrane</keyword>
<feature type="transmembrane region" description="Helical" evidence="1">
    <location>
        <begin position="166"/>
        <end position="184"/>
    </location>
</feature>
<proteinExistence type="predicted"/>
<protein>
    <submittedName>
        <fullName evidence="2">Uncharacterized protein</fullName>
    </submittedName>
</protein>
<keyword evidence="1" id="KW-1133">Transmembrane helix</keyword>
<dbReference type="EMBL" id="JARJCM010000084">
    <property type="protein sequence ID" value="KAJ7031200.1"/>
    <property type="molecule type" value="Genomic_DNA"/>
</dbReference>
<evidence type="ECO:0000313" key="2">
    <source>
        <dbReference type="EMBL" id="KAJ7031200.1"/>
    </source>
</evidence>
<dbReference type="AlphaFoldDB" id="A0AAD6SPF2"/>
<comment type="caution">
    <text evidence="2">The sequence shown here is derived from an EMBL/GenBank/DDBJ whole genome shotgun (WGS) entry which is preliminary data.</text>
</comment>
<accession>A0AAD6SPF2</accession>
<name>A0AAD6SPF2_9AGAR</name>
<keyword evidence="1" id="KW-0812">Transmembrane</keyword>
<dbReference type="Proteomes" id="UP001218188">
    <property type="component" value="Unassembled WGS sequence"/>
</dbReference>
<reference evidence="2" key="1">
    <citation type="submission" date="2023-03" db="EMBL/GenBank/DDBJ databases">
        <title>Massive genome expansion in bonnet fungi (Mycena s.s.) driven by repeated elements and novel gene families across ecological guilds.</title>
        <authorList>
            <consortium name="Lawrence Berkeley National Laboratory"/>
            <person name="Harder C.B."/>
            <person name="Miyauchi S."/>
            <person name="Viragh M."/>
            <person name="Kuo A."/>
            <person name="Thoen E."/>
            <person name="Andreopoulos B."/>
            <person name="Lu D."/>
            <person name="Skrede I."/>
            <person name="Drula E."/>
            <person name="Henrissat B."/>
            <person name="Morin E."/>
            <person name="Kohler A."/>
            <person name="Barry K."/>
            <person name="LaButti K."/>
            <person name="Morin E."/>
            <person name="Salamov A."/>
            <person name="Lipzen A."/>
            <person name="Mereny Z."/>
            <person name="Hegedus B."/>
            <person name="Baldrian P."/>
            <person name="Stursova M."/>
            <person name="Weitz H."/>
            <person name="Taylor A."/>
            <person name="Grigoriev I.V."/>
            <person name="Nagy L.G."/>
            <person name="Martin F."/>
            <person name="Kauserud H."/>
        </authorList>
    </citation>
    <scope>NUCLEOTIDE SEQUENCE</scope>
    <source>
        <strain evidence="2">CBHHK200</strain>
    </source>
</reference>
<evidence type="ECO:0000256" key="1">
    <source>
        <dbReference type="SAM" id="Phobius"/>
    </source>
</evidence>
<gene>
    <name evidence="2" type="ORF">C8F04DRAFT_1397509</name>
</gene>
<feature type="transmembrane region" description="Helical" evidence="1">
    <location>
        <begin position="205"/>
        <end position="227"/>
    </location>
</feature>
<evidence type="ECO:0000313" key="3">
    <source>
        <dbReference type="Proteomes" id="UP001218188"/>
    </source>
</evidence>
<feature type="transmembrane region" description="Helical" evidence="1">
    <location>
        <begin position="308"/>
        <end position="329"/>
    </location>
</feature>
<feature type="transmembrane region" description="Helical" evidence="1">
    <location>
        <begin position="101"/>
        <end position="124"/>
    </location>
</feature>
<feature type="transmembrane region" description="Helical" evidence="1">
    <location>
        <begin position="41"/>
        <end position="61"/>
    </location>
</feature>